<gene>
    <name evidence="1" type="ORF">MM415A01372_0010</name>
</gene>
<proteinExistence type="predicted"/>
<dbReference type="InterPro" id="IPR036388">
    <property type="entry name" value="WH-like_DNA-bd_sf"/>
</dbReference>
<sequence>MVMLPDQVRFDMIPSTVLHDPELSSKEKVLYALLLSYAWHNNERFPGYDALARDMGLDVQSVKWILLGLIHHELISKDDQDIYRIKRLTGLASDV</sequence>
<dbReference type="Gene3D" id="1.10.10.10">
    <property type="entry name" value="Winged helix-like DNA-binding domain superfamily/Winged helix DNA-binding domain"/>
    <property type="match status" value="1"/>
</dbReference>
<dbReference type="Pfam" id="PF13730">
    <property type="entry name" value="HTH_36"/>
    <property type="match status" value="1"/>
</dbReference>
<protein>
    <submittedName>
        <fullName evidence="1">Putative DNA binding, helix-turn-helix domain containing protein</fullName>
    </submittedName>
</protein>
<dbReference type="AlphaFoldDB" id="A0A6M3K5L3"/>
<name>A0A6M3K5L3_9ZZZZ</name>
<evidence type="ECO:0000313" key="1">
    <source>
        <dbReference type="EMBL" id="QJA77058.1"/>
    </source>
</evidence>
<accession>A0A6M3K5L3</accession>
<dbReference type="EMBL" id="MT142261">
    <property type="protein sequence ID" value="QJA77058.1"/>
    <property type="molecule type" value="Genomic_DNA"/>
</dbReference>
<organism evidence="1">
    <name type="scientific">viral metagenome</name>
    <dbReference type="NCBI Taxonomy" id="1070528"/>
    <lineage>
        <taxon>unclassified sequences</taxon>
        <taxon>metagenomes</taxon>
        <taxon>organismal metagenomes</taxon>
    </lineage>
</organism>
<reference evidence="1" key="1">
    <citation type="submission" date="2020-03" db="EMBL/GenBank/DDBJ databases">
        <title>The deep terrestrial virosphere.</title>
        <authorList>
            <person name="Holmfeldt K."/>
            <person name="Nilsson E."/>
            <person name="Simone D."/>
            <person name="Lopez-Fernandez M."/>
            <person name="Wu X."/>
            <person name="de Brujin I."/>
            <person name="Lundin D."/>
            <person name="Andersson A."/>
            <person name="Bertilsson S."/>
            <person name="Dopson M."/>
        </authorList>
    </citation>
    <scope>NUCLEOTIDE SEQUENCE</scope>
    <source>
        <strain evidence="1">MM415A01372</strain>
    </source>
</reference>